<dbReference type="Proteomes" id="UP000199577">
    <property type="component" value="Unassembled WGS sequence"/>
</dbReference>
<dbReference type="AlphaFoldDB" id="A0A1I1E5H8"/>
<dbReference type="PANTHER" id="PTHR31988">
    <property type="entry name" value="ESTERASE, PUTATIVE (DUF303)-RELATED"/>
    <property type="match status" value="1"/>
</dbReference>
<dbReference type="PROSITE" id="PS51257">
    <property type="entry name" value="PROKAR_LIPOPROTEIN"/>
    <property type="match status" value="1"/>
</dbReference>
<dbReference type="Gene3D" id="3.40.50.1110">
    <property type="entry name" value="SGNH hydrolase"/>
    <property type="match status" value="1"/>
</dbReference>
<evidence type="ECO:0000256" key="1">
    <source>
        <dbReference type="ARBA" id="ARBA00022801"/>
    </source>
</evidence>
<accession>A0A1I1E5H8</accession>
<reference evidence="4 5" key="1">
    <citation type="submission" date="2016-10" db="EMBL/GenBank/DDBJ databases">
        <authorList>
            <person name="de Groot N.N."/>
        </authorList>
    </citation>
    <scope>NUCLEOTIDE SEQUENCE [LARGE SCALE GENOMIC DNA]</scope>
    <source>
        <strain evidence="4 5">DSM 22900</strain>
    </source>
</reference>
<dbReference type="InterPro" id="IPR005181">
    <property type="entry name" value="SASA"/>
</dbReference>
<dbReference type="Pfam" id="PF03629">
    <property type="entry name" value="SASA"/>
    <property type="match status" value="1"/>
</dbReference>
<dbReference type="InterPro" id="IPR010496">
    <property type="entry name" value="AL/BT2_dom"/>
</dbReference>
<feature type="domain" description="Sialate O-acetylesterase" evidence="2">
    <location>
        <begin position="33"/>
        <end position="257"/>
    </location>
</feature>
<dbReference type="InterPro" id="IPR036514">
    <property type="entry name" value="SGNH_hydro_sf"/>
</dbReference>
<evidence type="ECO:0000313" key="4">
    <source>
        <dbReference type="EMBL" id="SFB82364.1"/>
    </source>
</evidence>
<dbReference type="STRING" id="623281.SAMN05421747_101341"/>
<dbReference type="EMBL" id="FOLL01000001">
    <property type="protein sequence ID" value="SFB82364.1"/>
    <property type="molecule type" value="Genomic_DNA"/>
</dbReference>
<dbReference type="SUPFAM" id="SSF52266">
    <property type="entry name" value="SGNH hydrolase"/>
    <property type="match status" value="1"/>
</dbReference>
<protein>
    <recommendedName>
        <fullName evidence="6">Sialate O-acetylesterase domain-containing protein</fullName>
    </recommendedName>
</protein>
<dbReference type="PANTHER" id="PTHR31988:SF19">
    <property type="entry name" value="9-O-ACETYL-N-ACETYLNEURAMINIC ACID DEACETYLASE-RELATED"/>
    <property type="match status" value="1"/>
</dbReference>
<name>A0A1I1E5H8_9SPHI</name>
<feature type="domain" description="3-keto-alpha-glucoside-1,2-lyase/3-keto-2-hydroxy-glucal hydratase" evidence="3">
    <location>
        <begin position="285"/>
        <end position="493"/>
    </location>
</feature>
<evidence type="ECO:0000313" key="5">
    <source>
        <dbReference type="Proteomes" id="UP000199577"/>
    </source>
</evidence>
<dbReference type="Gene3D" id="2.60.120.560">
    <property type="entry name" value="Exo-inulinase, domain 1"/>
    <property type="match status" value="1"/>
</dbReference>
<evidence type="ECO:0000259" key="3">
    <source>
        <dbReference type="Pfam" id="PF06439"/>
    </source>
</evidence>
<proteinExistence type="predicted"/>
<organism evidence="4 5">
    <name type="scientific">Parapedobacter composti</name>
    <dbReference type="NCBI Taxonomy" id="623281"/>
    <lineage>
        <taxon>Bacteria</taxon>
        <taxon>Pseudomonadati</taxon>
        <taxon>Bacteroidota</taxon>
        <taxon>Sphingobacteriia</taxon>
        <taxon>Sphingobacteriales</taxon>
        <taxon>Sphingobacteriaceae</taxon>
        <taxon>Parapedobacter</taxon>
    </lineage>
</organism>
<keyword evidence="1" id="KW-0378">Hydrolase</keyword>
<evidence type="ECO:0000259" key="2">
    <source>
        <dbReference type="Pfam" id="PF03629"/>
    </source>
</evidence>
<dbReference type="GO" id="GO:0016788">
    <property type="term" value="F:hydrolase activity, acting on ester bonds"/>
    <property type="evidence" value="ECO:0007669"/>
    <property type="project" value="UniProtKB-ARBA"/>
</dbReference>
<dbReference type="Pfam" id="PF06439">
    <property type="entry name" value="3keto-disac_hyd"/>
    <property type="match status" value="1"/>
</dbReference>
<evidence type="ECO:0008006" key="6">
    <source>
        <dbReference type="Google" id="ProtNLM"/>
    </source>
</evidence>
<sequence>MKLHDMNKTLIVGLQLFFSCFTITTFAQPQKDVHIYILMGQSNMAGRGKITDDYAQHGHPRVMTFNQSGEWEPAKHPLHFDKPKMAGVGPGLTFGMAMAEAYPNAIIGLVPCAVGGTSIAKWIPGAYDDKTNTHPYDDAVARIRQAMKTGIVKGVIWHQGEGDSNEASSKVYLERLTVLIGRIRAVVGNSNLPFIVGQLARYRNNYQLINSELRKLPASVEHTTVVSSEGLWHLGDGTHFDSFSAAEFGRRFAAGMLRMQPHLAAVQENAVFGKADSYSSTDAQGWEVLFDGNDPNIRWRSINGDQFPEKGWAVEDDMLVILPGRKGKDIITREQFSDFELELEVKLTDSANTGVKYIVAPLRNAKGKTVFNGPEYQLIDDFKHESVKGNRSPETSSGSAYLLYAPNDNKTWKHAGEWNHIRIIVKGKHIEHWLNGKKILAYERGTDGFRKRVAETKFKEYQTSATAYGEATFGHILLQDHGDSAYFRNIKIRRLH</sequence>
<dbReference type="OrthoDB" id="9795554at2"/>
<dbReference type="InterPro" id="IPR052940">
    <property type="entry name" value="Carb_Esterase_6"/>
</dbReference>
<keyword evidence="5" id="KW-1185">Reference proteome</keyword>
<gene>
    <name evidence="4" type="ORF">SAMN05421747_101341</name>
</gene>